<feature type="compositionally biased region" description="Polar residues" evidence="1">
    <location>
        <begin position="1"/>
        <end position="11"/>
    </location>
</feature>
<evidence type="ECO:0000313" key="2">
    <source>
        <dbReference type="EMBL" id="CAB4185832.1"/>
    </source>
</evidence>
<gene>
    <name evidence="2" type="ORF">UFOVP1130_139</name>
</gene>
<dbReference type="EMBL" id="LR797078">
    <property type="protein sequence ID" value="CAB4185832.1"/>
    <property type="molecule type" value="Genomic_DNA"/>
</dbReference>
<accession>A0A6J5QPW9</accession>
<sequence>MARYFKNTSDPSRPMYGVLGDKEHSHPVNTYADVNPTDPPSPALHAYGYAHLKHSPQKESPNFGEGGSIWGDNPEPTELFTHKPETLEVDRLYSHPEVRPHMMTIMALATRDHPTAQITSSDSLTGFSSTLARNASKRGLVKAHRANKDMNVTNRSEIDDFTNEQLGTEDTMKGHTLSWSQPEKVTEFSRSEVMAGKQFLRQMLRPVATNQKTEESSKPQSEQLKLPGI</sequence>
<protein>
    <submittedName>
        <fullName evidence="2">Uncharacterized protein</fullName>
    </submittedName>
</protein>
<reference evidence="2" key="1">
    <citation type="submission" date="2020-05" db="EMBL/GenBank/DDBJ databases">
        <authorList>
            <person name="Chiriac C."/>
            <person name="Salcher M."/>
            <person name="Ghai R."/>
            <person name="Kavagutti S V."/>
        </authorList>
    </citation>
    <scope>NUCLEOTIDE SEQUENCE</scope>
</reference>
<feature type="region of interest" description="Disordered" evidence="1">
    <location>
        <begin position="208"/>
        <end position="229"/>
    </location>
</feature>
<organism evidence="2">
    <name type="scientific">uncultured Caudovirales phage</name>
    <dbReference type="NCBI Taxonomy" id="2100421"/>
    <lineage>
        <taxon>Viruses</taxon>
        <taxon>Duplodnaviria</taxon>
        <taxon>Heunggongvirae</taxon>
        <taxon>Uroviricota</taxon>
        <taxon>Caudoviricetes</taxon>
        <taxon>Peduoviridae</taxon>
        <taxon>Maltschvirus</taxon>
        <taxon>Maltschvirus maltsch</taxon>
    </lineage>
</organism>
<name>A0A6J5QPW9_9CAUD</name>
<feature type="region of interest" description="Disordered" evidence="1">
    <location>
        <begin position="1"/>
        <end position="27"/>
    </location>
</feature>
<evidence type="ECO:0000256" key="1">
    <source>
        <dbReference type="SAM" id="MobiDB-lite"/>
    </source>
</evidence>
<proteinExistence type="predicted"/>